<accession>A0ABS7WS83</accession>
<dbReference type="PROSITE" id="PS50110">
    <property type="entry name" value="RESPONSE_REGULATORY"/>
    <property type="match status" value="1"/>
</dbReference>
<dbReference type="Gene3D" id="6.10.250.690">
    <property type="match status" value="1"/>
</dbReference>
<evidence type="ECO:0000313" key="7">
    <source>
        <dbReference type="Proteomes" id="UP000786183"/>
    </source>
</evidence>
<dbReference type="SUPFAM" id="SSF52172">
    <property type="entry name" value="CheY-like"/>
    <property type="match status" value="1"/>
</dbReference>
<organism evidence="6 7">
    <name type="scientific">Campylobacter canadensis</name>
    <dbReference type="NCBI Taxonomy" id="449520"/>
    <lineage>
        <taxon>Bacteria</taxon>
        <taxon>Pseudomonadati</taxon>
        <taxon>Campylobacterota</taxon>
        <taxon>Epsilonproteobacteria</taxon>
        <taxon>Campylobacterales</taxon>
        <taxon>Campylobacteraceae</taxon>
        <taxon>Campylobacter</taxon>
    </lineage>
</organism>
<comment type="caution">
    <text evidence="6">The sequence shown here is derived from an EMBL/GenBank/DDBJ whole genome shotgun (WGS) entry which is preliminary data.</text>
</comment>
<feature type="DNA-binding region" description="OmpR/PhoB-type" evidence="3">
    <location>
        <begin position="128"/>
        <end position="222"/>
    </location>
</feature>
<feature type="modified residue" description="4-aspartylphosphate" evidence="2">
    <location>
        <position position="55"/>
    </location>
</feature>
<dbReference type="EMBL" id="JACGBB010000003">
    <property type="protein sequence ID" value="MBZ7986840.1"/>
    <property type="molecule type" value="Genomic_DNA"/>
</dbReference>
<dbReference type="PANTHER" id="PTHR48111:SF68">
    <property type="entry name" value="OMPR SUBFAMILY"/>
    <property type="match status" value="1"/>
</dbReference>
<dbReference type="Gene3D" id="1.10.10.10">
    <property type="entry name" value="Winged helix-like DNA-binding domain superfamily/Winged helix DNA-binding domain"/>
    <property type="match status" value="1"/>
</dbReference>
<dbReference type="PANTHER" id="PTHR48111">
    <property type="entry name" value="REGULATOR OF RPOS"/>
    <property type="match status" value="1"/>
</dbReference>
<evidence type="ECO:0000256" key="1">
    <source>
        <dbReference type="ARBA" id="ARBA00023125"/>
    </source>
</evidence>
<name>A0ABS7WS83_9BACT</name>
<keyword evidence="2" id="KW-0597">Phosphoprotein</keyword>
<dbReference type="PROSITE" id="PS51755">
    <property type="entry name" value="OMPR_PHOB"/>
    <property type="match status" value="1"/>
</dbReference>
<dbReference type="InterPro" id="IPR011006">
    <property type="entry name" value="CheY-like_superfamily"/>
</dbReference>
<dbReference type="SMART" id="SM00862">
    <property type="entry name" value="Trans_reg_C"/>
    <property type="match status" value="1"/>
</dbReference>
<proteinExistence type="predicted"/>
<keyword evidence="7" id="KW-1185">Reference proteome</keyword>
<keyword evidence="1 3" id="KW-0238">DNA-binding</keyword>
<feature type="domain" description="OmpR/PhoB-type" evidence="5">
    <location>
        <begin position="128"/>
        <end position="222"/>
    </location>
</feature>
<dbReference type="InterPro" id="IPR036388">
    <property type="entry name" value="WH-like_DNA-bd_sf"/>
</dbReference>
<dbReference type="InterPro" id="IPR039420">
    <property type="entry name" value="WalR-like"/>
</dbReference>
<dbReference type="Gene3D" id="3.40.50.2300">
    <property type="match status" value="1"/>
</dbReference>
<dbReference type="InterPro" id="IPR001867">
    <property type="entry name" value="OmpR/PhoB-type_DNA-bd"/>
</dbReference>
<evidence type="ECO:0000256" key="3">
    <source>
        <dbReference type="PROSITE-ProRule" id="PRU01091"/>
    </source>
</evidence>
<feature type="domain" description="Response regulatory" evidence="4">
    <location>
        <begin position="6"/>
        <end position="122"/>
    </location>
</feature>
<evidence type="ECO:0000313" key="6">
    <source>
        <dbReference type="EMBL" id="MBZ7986840.1"/>
    </source>
</evidence>
<evidence type="ECO:0000259" key="5">
    <source>
        <dbReference type="PROSITE" id="PS51755"/>
    </source>
</evidence>
<evidence type="ECO:0000259" key="4">
    <source>
        <dbReference type="PROSITE" id="PS50110"/>
    </source>
</evidence>
<reference evidence="6 7" key="1">
    <citation type="submission" date="2020-07" db="EMBL/GenBank/DDBJ databases">
        <title>Transfer of Campylobacter canadensis to the novel genus Avispirillum gen. nov., that also includes two novel species recovered from migratory waterfowl: Avispirillum anseris sp. nov. and Avispirillum brantae sp. nov.</title>
        <authorList>
            <person name="Miller W.G."/>
            <person name="Chapman M.H."/>
            <person name="Yee E."/>
            <person name="Inglis G.D."/>
        </authorList>
    </citation>
    <scope>NUCLEOTIDE SEQUENCE [LARGE SCALE GENOMIC DNA]</scope>
    <source>
        <strain evidence="6 7">L283</strain>
    </source>
</reference>
<dbReference type="InterPro" id="IPR016032">
    <property type="entry name" value="Sig_transdc_resp-reg_C-effctor"/>
</dbReference>
<dbReference type="RefSeq" id="WP_172230855.1">
    <property type="nucleotide sequence ID" value="NZ_CP035946.1"/>
</dbReference>
<dbReference type="SMART" id="SM00448">
    <property type="entry name" value="REC"/>
    <property type="match status" value="1"/>
</dbReference>
<sequence>MENSARIYILEDEKSVNELINYALSNINLNVFSFYNSKELFKALNEQKCDILVLDIMLPNQDGFSVLKELKENANTKDIEVILLSALDSEFNKVKGLDLGASDYITKPFSMLEFIARIKGILRRINKDDVLVFKNLHIDFKTRQVMLHNEDIKLTLKEFELLALLIKNPKKCFSKEELLDCIWKENFKTRTIDIHINTLRAKLKDYAKYIKTIHCVGYRFDLNA</sequence>
<dbReference type="Pfam" id="PF00486">
    <property type="entry name" value="Trans_reg_C"/>
    <property type="match status" value="1"/>
</dbReference>
<protein>
    <submittedName>
        <fullName evidence="6">Response regulator transcription factor</fullName>
    </submittedName>
</protein>
<gene>
    <name evidence="6" type="ORF">AVCANL283_01740</name>
</gene>
<dbReference type="CDD" id="cd00383">
    <property type="entry name" value="trans_reg_C"/>
    <property type="match status" value="1"/>
</dbReference>
<dbReference type="InterPro" id="IPR001789">
    <property type="entry name" value="Sig_transdc_resp-reg_receiver"/>
</dbReference>
<dbReference type="SUPFAM" id="SSF46894">
    <property type="entry name" value="C-terminal effector domain of the bipartite response regulators"/>
    <property type="match status" value="1"/>
</dbReference>
<dbReference type="Pfam" id="PF00072">
    <property type="entry name" value="Response_reg"/>
    <property type="match status" value="1"/>
</dbReference>
<evidence type="ECO:0000256" key="2">
    <source>
        <dbReference type="PROSITE-ProRule" id="PRU00169"/>
    </source>
</evidence>
<dbReference type="Proteomes" id="UP000786183">
    <property type="component" value="Unassembled WGS sequence"/>
</dbReference>